<organism evidence="2 3">
    <name type="scientific">Fluviicola chungangensis</name>
    <dbReference type="NCBI Taxonomy" id="2597671"/>
    <lineage>
        <taxon>Bacteria</taxon>
        <taxon>Pseudomonadati</taxon>
        <taxon>Bacteroidota</taxon>
        <taxon>Flavobacteriia</taxon>
        <taxon>Flavobacteriales</taxon>
        <taxon>Crocinitomicaceae</taxon>
        <taxon>Fluviicola</taxon>
    </lineage>
</organism>
<comment type="caution">
    <text evidence="2">The sequence shown here is derived from an EMBL/GenBank/DDBJ whole genome shotgun (WGS) entry which is preliminary data.</text>
</comment>
<evidence type="ECO:0000256" key="1">
    <source>
        <dbReference type="SAM" id="Phobius"/>
    </source>
</evidence>
<proteinExistence type="predicted"/>
<feature type="transmembrane region" description="Helical" evidence="1">
    <location>
        <begin position="86"/>
        <end position="111"/>
    </location>
</feature>
<keyword evidence="1" id="KW-0812">Transmembrane</keyword>
<dbReference type="EMBL" id="VLPL01000002">
    <property type="protein sequence ID" value="TSJ46777.1"/>
    <property type="molecule type" value="Genomic_DNA"/>
</dbReference>
<gene>
    <name evidence="2" type="ORF">FO442_06345</name>
</gene>
<evidence type="ECO:0000313" key="3">
    <source>
        <dbReference type="Proteomes" id="UP000316008"/>
    </source>
</evidence>
<sequence>MAAFKETKKLKEFTHEDLNLPEASIEPEGVPEKFIVFQTYYPLLHRYVPFWADEKIYAFQKDGHIYRVPENIKDHIELEHPVKTPWWYYSGFIASIILIAVLLVQAGFAIYELESH</sequence>
<evidence type="ECO:0000313" key="2">
    <source>
        <dbReference type="EMBL" id="TSJ46777.1"/>
    </source>
</evidence>
<dbReference type="OrthoDB" id="766141at2"/>
<keyword evidence="1" id="KW-1133">Transmembrane helix</keyword>
<reference evidence="2 3" key="1">
    <citation type="submission" date="2019-07" db="EMBL/GenBank/DDBJ databases">
        <authorList>
            <person name="Huq M.A."/>
        </authorList>
    </citation>
    <scope>NUCLEOTIDE SEQUENCE [LARGE SCALE GENOMIC DNA]</scope>
    <source>
        <strain evidence="2 3">MAH-3</strain>
    </source>
</reference>
<dbReference type="RefSeq" id="WP_144332314.1">
    <property type="nucleotide sequence ID" value="NZ_VLPL01000002.1"/>
</dbReference>
<protein>
    <submittedName>
        <fullName evidence="2">Uncharacterized protein</fullName>
    </submittedName>
</protein>
<keyword evidence="3" id="KW-1185">Reference proteome</keyword>
<name>A0A556N3I6_9FLAO</name>
<accession>A0A556N3I6</accession>
<dbReference type="Proteomes" id="UP000316008">
    <property type="component" value="Unassembled WGS sequence"/>
</dbReference>
<keyword evidence="1" id="KW-0472">Membrane</keyword>
<dbReference type="AlphaFoldDB" id="A0A556N3I6"/>